<keyword evidence="3" id="KW-1185">Reference proteome</keyword>
<evidence type="ECO:0000313" key="3">
    <source>
        <dbReference type="Proteomes" id="UP001184230"/>
    </source>
</evidence>
<name>A0ABU1NJG7_9BURK</name>
<evidence type="ECO:0000313" key="2">
    <source>
        <dbReference type="EMBL" id="MDR6538140.1"/>
    </source>
</evidence>
<comment type="caution">
    <text evidence="2">The sequence shown here is derived from an EMBL/GenBank/DDBJ whole genome shotgun (WGS) entry which is preliminary data.</text>
</comment>
<dbReference type="Pfam" id="PF04972">
    <property type="entry name" value="BON"/>
    <property type="match status" value="1"/>
</dbReference>
<organism evidence="2 3">
    <name type="scientific">Variovorax soli</name>
    <dbReference type="NCBI Taxonomy" id="376815"/>
    <lineage>
        <taxon>Bacteria</taxon>
        <taxon>Pseudomonadati</taxon>
        <taxon>Pseudomonadota</taxon>
        <taxon>Betaproteobacteria</taxon>
        <taxon>Burkholderiales</taxon>
        <taxon>Comamonadaceae</taxon>
        <taxon>Variovorax</taxon>
    </lineage>
</organism>
<dbReference type="RefSeq" id="WP_309904659.1">
    <property type="nucleotide sequence ID" value="NZ_JAVDRF010000009.1"/>
</dbReference>
<protein>
    <submittedName>
        <fullName evidence="2">Osmotically-inducible protein OsmY</fullName>
    </submittedName>
</protein>
<dbReference type="EMBL" id="JAVDRF010000009">
    <property type="protein sequence ID" value="MDR6538140.1"/>
    <property type="molecule type" value="Genomic_DNA"/>
</dbReference>
<dbReference type="Gene3D" id="3.30.1340.30">
    <property type="match status" value="1"/>
</dbReference>
<proteinExistence type="predicted"/>
<dbReference type="InterPro" id="IPR014004">
    <property type="entry name" value="Transpt-assoc_nodulatn_dom_bac"/>
</dbReference>
<evidence type="ECO:0000259" key="1">
    <source>
        <dbReference type="PROSITE" id="PS50914"/>
    </source>
</evidence>
<feature type="domain" description="BON" evidence="1">
    <location>
        <begin position="3"/>
        <end position="71"/>
    </location>
</feature>
<dbReference type="InterPro" id="IPR007055">
    <property type="entry name" value="BON_dom"/>
</dbReference>
<reference evidence="2 3" key="1">
    <citation type="submission" date="2023-07" db="EMBL/GenBank/DDBJ databases">
        <title>Sorghum-associated microbial communities from plants grown in Nebraska, USA.</title>
        <authorList>
            <person name="Schachtman D."/>
        </authorList>
    </citation>
    <scope>NUCLEOTIDE SEQUENCE [LARGE SCALE GENOMIC DNA]</scope>
    <source>
        <strain evidence="2 3">DS1781</strain>
    </source>
</reference>
<dbReference type="SMART" id="SM00749">
    <property type="entry name" value="BON"/>
    <property type="match status" value="1"/>
</dbReference>
<accession>A0ABU1NJG7</accession>
<gene>
    <name evidence="2" type="ORF">J2739_003927</name>
</gene>
<sequence>MNPDVELRHEIFEALNWDPIACTASIDVRVEGGVVTLTGELADAAQKAAVECAVRRVSAAADFIDKLHVRAGGEGRVAPAKNSASDLRP</sequence>
<dbReference type="PROSITE" id="PS50914">
    <property type="entry name" value="BON"/>
    <property type="match status" value="1"/>
</dbReference>
<dbReference type="Proteomes" id="UP001184230">
    <property type="component" value="Unassembled WGS sequence"/>
</dbReference>